<proteinExistence type="predicted"/>
<feature type="compositionally biased region" description="Low complexity" evidence="1">
    <location>
        <begin position="227"/>
        <end position="259"/>
    </location>
</feature>
<feature type="region of interest" description="Disordered" evidence="1">
    <location>
        <begin position="935"/>
        <end position="1039"/>
    </location>
</feature>
<accession>A0A835ZHW3</accession>
<evidence type="ECO:0000256" key="1">
    <source>
        <dbReference type="SAM" id="MobiDB-lite"/>
    </source>
</evidence>
<dbReference type="PANTHER" id="PTHR21567">
    <property type="entry name" value="CLASP"/>
    <property type="match status" value="1"/>
</dbReference>
<feature type="compositionally biased region" description="Gly residues" evidence="1">
    <location>
        <begin position="1118"/>
        <end position="1130"/>
    </location>
</feature>
<feature type="domain" description="TOG" evidence="2">
    <location>
        <begin position="371"/>
        <end position="612"/>
    </location>
</feature>
<feature type="region of interest" description="Disordered" evidence="1">
    <location>
        <begin position="803"/>
        <end position="910"/>
    </location>
</feature>
<dbReference type="GO" id="GO:0005881">
    <property type="term" value="C:cytoplasmic microtubule"/>
    <property type="evidence" value="ECO:0007669"/>
    <property type="project" value="TreeGrafter"/>
</dbReference>
<sequence>MGCLSLVVPTAIDCFARKSLRAQVRAVLDAIACCSQQELPDVGAIMLDQLVHHGMEHDSKTVRLQSTSYLPRLLAQGLAADGLLYRAILEGLAGRVRDIDGNTVRTALDALSAVNAADIHKTDHSLPITRGVTLKHPTLVAVMVCMYGRLAGRVRDIDGDIVHAALEALSAVNAADSMRFAAGVQALGPVYRQLIQQHRSAIAPGGAHRQAHESGSGAAQSLPWSGAAAAMPDQQPPQHSGEQQQRQRQQQQQQQQQQRAAPPLLHLDSHDSEDEAPRFEPLTNGVHVSPKSASAAAAAAGGSTAGAAAAAQQQLRRRLSGAAQQQQRRTSAAGTAARQGNGAPVTCREPSGAAAAAAAAAAALLSPDLVAVLERVAARGTSGSSSSSSGSDEQRLIAAQGLHVALADAPPASAAAAAPLLVAALRALVCDPNLKVAITALSAAAGAVRAIGGAALAAHGDALLRALLSRLDDGKVAVRHHAAAACAAVTAELGLAAALPHLQRALRGAAAATWHAREAALRLLAAALLLAPPAAAAGAAAAAAPPTRTALFAAAADVAALLQDEQPAVAAAALETLAVLAFTGGGSGGSSRGGGGIDVRAALQDAGVGGAATEELLRRRLALGTASLPPLTADGLVDLTRCASAALLRESQAASKRPAAAAAAAAAATVGGSGSPQRSEPAVAPGAYRSGSSGYDSAIVGVAAAAARGGGGSGSGGGGGGSSGGSGGFSCASPQRAAYSSSARLCAGNEARLNGVQASAAAQSRAALHQTAPAGLGRYSGTDDYGDPPSRYDAALAASRTVGIGGSGSWRKGDLATGGNGGGGSGDGTDGGGAEARARQRQRQRQRPVLALPLEPGEAHGVSRDALSGEHGCEARQEPYTPSWGPGSGRSGSGGVGGGGGGDSQSPSWGWRQHFSQAEERDCCCAASDAETDVCSSGGEADRIGSSGGGGGGGSGGTGGGARCGGSGGGGGRRGRALLRENVTAGSMGSPGGGSASPLPDPRLLSALKQGGRRGTSSTRRGGGGGSSSGGDGAAAAAVRRAASAAPAAAREPAAASEPQRRLELQTPVPVGCYDARGARCNVQTSVQQTMPLALGGGGGGAAGGGDPDERPIRPLAAGGGSGADGGYLGDGRWAPAAAEDEDEHHHHHHQQQQRPAAAAAPQGLSAATARRRERQLREQAALAAAAEAAAPPPAAAAAAAAADDLFEGAWTNGGAAQALTLGKMVTVEPPRATPGAALCPDAFDYLGWDDLRPSPNAKAELARALASLARDDWPEIFHTLNAARRLARHHAPLVEAHARELTRDVLRHVDNLRSQAHARELTRDVLRHVDNLRSQCSISTSISDVPLVSRRHARELVRDVLRHIDNLRSQVAKNALLTLGDLWKGLGRALDPELPLVAPVLIKKYTDKVDFLRQAAEGAVEDVVEFLRQAAEGAIEDVVANATDVRALSAFLGCSAARAAPLRAKAAATVLKCVRRVGARLSACREAERVLQALPLFLQDGHQETRAHGKALTRYLLETDGHQETRAHGKALTHYLLETALTRYLLETALMRYLLETELARYLLETGAIGEARMHRAIPRINQARVLHFKGAIDEARGTIDEARGAIDEARVRRAIPAPVLARFERDLENRALGVGPGFTAAAARPLSQRFTPPPPAAAARARARAATARIGDFKYVFNMVRGGFVQGGGGGGASA</sequence>
<name>A0A835ZHW3_9STRA</name>
<evidence type="ECO:0000259" key="2">
    <source>
        <dbReference type="SMART" id="SM01349"/>
    </source>
</evidence>
<feature type="compositionally biased region" description="Basic and acidic residues" evidence="1">
    <location>
        <begin position="857"/>
        <end position="877"/>
    </location>
</feature>
<feature type="region of interest" description="Disordered" evidence="1">
    <location>
        <begin position="201"/>
        <end position="287"/>
    </location>
</feature>
<dbReference type="SUPFAM" id="SSF48371">
    <property type="entry name" value="ARM repeat"/>
    <property type="match status" value="2"/>
</dbReference>
<dbReference type="Proteomes" id="UP000664859">
    <property type="component" value="Unassembled WGS sequence"/>
</dbReference>
<feature type="compositionally biased region" description="Gly residues" evidence="1">
    <location>
        <begin position="946"/>
        <end position="972"/>
    </location>
</feature>
<evidence type="ECO:0000313" key="4">
    <source>
        <dbReference type="Proteomes" id="UP000664859"/>
    </source>
</evidence>
<dbReference type="GO" id="GO:0008017">
    <property type="term" value="F:microtubule binding"/>
    <property type="evidence" value="ECO:0007669"/>
    <property type="project" value="TreeGrafter"/>
</dbReference>
<gene>
    <name evidence="3" type="ORF">JKP88DRAFT_284314</name>
</gene>
<feature type="compositionally biased region" description="Gly residues" evidence="1">
    <location>
        <begin position="1021"/>
        <end position="1033"/>
    </location>
</feature>
<organism evidence="3 4">
    <name type="scientific">Tribonema minus</name>
    <dbReference type="NCBI Taxonomy" id="303371"/>
    <lineage>
        <taxon>Eukaryota</taxon>
        <taxon>Sar</taxon>
        <taxon>Stramenopiles</taxon>
        <taxon>Ochrophyta</taxon>
        <taxon>PX clade</taxon>
        <taxon>Xanthophyceae</taxon>
        <taxon>Tribonematales</taxon>
        <taxon>Tribonemataceae</taxon>
        <taxon>Tribonema</taxon>
    </lineage>
</organism>
<feature type="compositionally biased region" description="Low complexity" evidence="1">
    <location>
        <begin position="1153"/>
        <end position="1169"/>
    </location>
</feature>
<dbReference type="SMART" id="SM01349">
    <property type="entry name" value="TOG"/>
    <property type="match status" value="1"/>
</dbReference>
<dbReference type="InterPro" id="IPR011989">
    <property type="entry name" value="ARM-like"/>
</dbReference>
<protein>
    <recommendedName>
        <fullName evidence="2">TOG domain-containing protein</fullName>
    </recommendedName>
</protein>
<feature type="compositionally biased region" description="Low complexity" evidence="1">
    <location>
        <begin position="309"/>
        <end position="340"/>
    </location>
</feature>
<dbReference type="InterPro" id="IPR034085">
    <property type="entry name" value="TOG"/>
</dbReference>
<dbReference type="GO" id="GO:0000226">
    <property type="term" value="P:microtubule cytoskeleton organization"/>
    <property type="evidence" value="ECO:0007669"/>
    <property type="project" value="TreeGrafter"/>
</dbReference>
<feature type="compositionally biased region" description="Gly residues" evidence="1">
    <location>
        <begin position="1095"/>
        <end position="1106"/>
    </location>
</feature>
<feature type="compositionally biased region" description="Basic and acidic residues" evidence="1">
    <location>
        <begin position="267"/>
        <end position="278"/>
    </location>
</feature>
<feature type="region of interest" description="Disordered" evidence="1">
    <location>
        <begin position="1044"/>
        <end position="1063"/>
    </location>
</feature>
<dbReference type="OrthoDB" id="63891at2759"/>
<dbReference type="InterPro" id="IPR016024">
    <property type="entry name" value="ARM-type_fold"/>
</dbReference>
<dbReference type="PANTHER" id="PTHR21567:SF87">
    <property type="entry name" value="CRESCERIN-LIKE PROTEIN CHE-12"/>
    <property type="match status" value="1"/>
</dbReference>
<dbReference type="Gene3D" id="1.25.10.10">
    <property type="entry name" value="Leucine-rich Repeat Variant"/>
    <property type="match status" value="2"/>
</dbReference>
<dbReference type="EMBL" id="JAFCMP010000005">
    <property type="protein sequence ID" value="KAG5192487.1"/>
    <property type="molecule type" value="Genomic_DNA"/>
</dbReference>
<feature type="region of interest" description="Disordered" evidence="1">
    <location>
        <begin position="1092"/>
        <end position="1185"/>
    </location>
</feature>
<feature type="region of interest" description="Disordered" evidence="1">
    <location>
        <begin position="309"/>
        <end position="348"/>
    </location>
</feature>
<reference evidence="3" key="1">
    <citation type="submission" date="2021-02" db="EMBL/GenBank/DDBJ databases">
        <title>First Annotated Genome of the Yellow-green Alga Tribonema minus.</title>
        <authorList>
            <person name="Mahan K.M."/>
        </authorList>
    </citation>
    <scope>NUCLEOTIDE SEQUENCE</scope>
    <source>
        <strain evidence="3">UTEX B ZZ1240</strain>
    </source>
</reference>
<keyword evidence="4" id="KW-1185">Reference proteome</keyword>
<feature type="compositionally biased region" description="Low complexity" evidence="1">
    <location>
        <begin position="1044"/>
        <end position="1057"/>
    </location>
</feature>
<feature type="compositionally biased region" description="Gly residues" evidence="1">
    <location>
        <begin position="816"/>
        <end position="834"/>
    </location>
</feature>
<evidence type="ECO:0000313" key="3">
    <source>
        <dbReference type="EMBL" id="KAG5192487.1"/>
    </source>
</evidence>
<comment type="caution">
    <text evidence="3">The sequence shown here is derived from an EMBL/GenBank/DDBJ whole genome shotgun (WGS) entry which is preliminary data.</text>
</comment>
<feature type="compositionally biased region" description="Gly residues" evidence="1">
    <location>
        <begin position="886"/>
        <end position="903"/>
    </location>
</feature>